<feature type="compositionally biased region" description="Polar residues" evidence="1">
    <location>
        <begin position="83"/>
        <end position="93"/>
    </location>
</feature>
<feature type="region of interest" description="Disordered" evidence="1">
    <location>
        <begin position="76"/>
        <end position="108"/>
    </location>
</feature>
<evidence type="ECO:0000313" key="2">
    <source>
        <dbReference type="EMBL" id="GHI29790.1"/>
    </source>
</evidence>
<dbReference type="EMBL" id="BNDX01000007">
    <property type="protein sequence ID" value="GHI29790.1"/>
    <property type="molecule type" value="Genomic_DNA"/>
</dbReference>
<organism evidence="2 3">
    <name type="scientific">Streptomyces daghestanicus</name>
    <dbReference type="NCBI Taxonomy" id="66885"/>
    <lineage>
        <taxon>Bacteria</taxon>
        <taxon>Bacillati</taxon>
        <taxon>Actinomycetota</taxon>
        <taxon>Actinomycetes</taxon>
        <taxon>Kitasatosporales</taxon>
        <taxon>Streptomycetaceae</taxon>
        <taxon>Streptomyces</taxon>
    </lineage>
</organism>
<dbReference type="Proteomes" id="UP001052655">
    <property type="component" value="Unassembled WGS sequence"/>
</dbReference>
<sequence length="108" mass="11521">MRALRGEDAAGRATVTAATAAPALSSRTAAANPAGPAPDRKEEHNACHRGIRAHVEHASARTKSRETFRGCRLKDEGVPHTLRGTSRFTISSSPDDRETKLHRGARAA</sequence>
<keyword evidence="3" id="KW-1185">Reference proteome</keyword>
<reference evidence="2" key="1">
    <citation type="submission" date="2024-05" db="EMBL/GenBank/DDBJ databases">
        <title>Whole genome shotgun sequence of Streptomyces daghestanicus NBRC 12762.</title>
        <authorList>
            <person name="Komaki H."/>
            <person name="Tamura T."/>
        </authorList>
    </citation>
    <scope>NUCLEOTIDE SEQUENCE</scope>
    <source>
        <strain evidence="2">NBRC 12762</strain>
    </source>
</reference>
<feature type="compositionally biased region" description="Low complexity" evidence="1">
    <location>
        <begin position="11"/>
        <end position="31"/>
    </location>
</feature>
<evidence type="ECO:0000256" key="1">
    <source>
        <dbReference type="SAM" id="MobiDB-lite"/>
    </source>
</evidence>
<protein>
    <submittedName>
        <fullName evidence="2">Uncharacterized protein</fullName>
    </submittedName>
</protein>
<gene>
    <name evidence="2" type="ORF">Sdagh_15200</name>
</gene>
<feature type="compositionally biased region" description="Basic and acidic residues" evidence="1">
    <location>
        <begin position="1"/>
        <end position="10"/>
    </location>
</feature>
<name>A0ABQ3PXN1_9ACTN</name>
<evidence type="ECO:0000313" key="3">
    <source>
        <dbReference type="Proteomes" id="UP001052655"/>
    </source>
</evidence>
<accession>A0ABQ3PXN1</accession>
<feature type="region of interest" description="Disordered" evidence="1">
    <location>
        <begin position="1"/>
        <end position="46"/>
    </location>
</feature>
<proteinExistence type="predicted"/>
<comment type="caution">
    <text evidence="2">The sequence shown here is derived from an EMBL/GenBank/DDBJ whole genome shotgun (WGS) entry which is preliminary data.</text>
</comment>